<dbReference type="EMBL" id="JANBPG010002138">
    <property type="protein sequence ID" value="KAJ1886907.1"/>
    <property type="molecule type" value="Genomic_DNA"/>
</dbReference>
<comment type="caution">
    <text evidence="1">The sequence shown here is derived from an EMBL/GenBank/DDBJ whole genome shotgun (WGS) entry which is preliminary data.</text>
</comment>
<sequence length="54" mass="6512">MVSGIILLGQCRKEERLKRSYVHYWARKARRYDNNSLDDTAVHEMHEMQTMDTQ</sequence>
<gene>
    <name evidence="1" type="ORF">LPJ66_009394</name>
</gene>
<keyword evidence="2" id="KW-1185">Reference proteome</keyword>
<dbReference type="Proteomes" id="UP001150581">
    <property type="component" value="Unassembled WGS sequence"/>
</dbReference>
<protein>
    <submittedName>
        <fullName evidence="1">Uncharacterized protein</fullName>
    </submittedName>
</protein>
<evidence type="ECO:0000313" key="2">
    <source>
        <dbReference type="Proteomes" id="UP001150581"/>
    </source>
</evidence>
<feature type="non-terminal residue" evidence="1">
    <location>
        <position position="54"/>
    </location>
</feature>
<organism evidence="1 2">
    <name type="scientific">Kickxella alabastrina</name>
    <dbReference type="NCBI Taxonomy" id="61397"/>
    <lineage>
        <taxon>Eukaryota</taxon>
        <taxon>Fungi</taxon>
        <taxon>Fungi incertae sedis</taxon>
        <taxon>Zoopagomycota</taxon>
        <taxon>Kickxellomycotina</taxon>
        <taxon>Kickxellomycetes</taxon>
        <taxon>Kickxellales</taxon>
        <taxon>Kickxellaceae</taxon>
        <taxon>Kickxella</taxon>
    </lineage>
</organism>
<accession>A0ACC1I3E2</accession>
<proteinExistence type="predicted"/>
<evidence type="ECO:0000313" key="1">
    <source>
        <dbReference type="EMBL" id="KAJ1886907.1"/>
    </source>
</evidence>
<name>A0ACC1I3E2_9FUNG</name>
<reference evidence="1" key="1">
    <citation type="submission" date="2022-07" db="EMBL/GenBank/DDBJ databases">
        <title>Phylogenomic reconstructions and comparative analyses of Kickxellomycotina fungi.</title>
        <authorList>
            <person name="Reynolds N.K."/>
            <person name="Stajich J.E."/>
            <person name="Barry K."/>
            <person name="Grigoriev I.V."/>
            <person name="Crous P."/>
            <person name="Smith M.E."/>
        </authorList>
    </citation>
    <scope>NUCLEOTIDE SEQUENCE</scope>
    <source>
        <strain evidence="1">Benny 63K</strain>
    </source>
</reference>